<dbReference type="CDD" id="cd01335">
    <property type="entry name" value="Radical_SAM"/>
    <property type="match status" value="1"/>
</dbReference>
<dbReference type="AlphaFoldDB" id="A0A7Y9TI40"/>
<sequence length="298" mass="32927">MPQSVASEYIKVIPKYSDQLCFTGGEPLLYYHEIVPLIRQGKELGLDVSLVTGAGWVSTTKPLVARERIFGIKQAGLDSLVVSWDSYHEEFSPKENVLLVLALAKEIGLSVQVRGVMSSKGPSPHIEQTLVSIDVTYQKTKILRLGSATKLPEDHFIFDNMPKTGGCVNVLQPVIEPDGNVYACCGPSRSSKGTSSPLILGNTNCESLESILDRATRDPLLEAIATVGPHSLFNLIKDDPSLKDILPRRSRYTGICELCLDMNDLPVIVERLRERIREIGTNRLLAVTRLHHQAVLRM</sequence>
<proteinExistence type="predicted"/>
<dbReference type="EMBL" id="JACCCW010000002">
    <property type="protein sequence ID" value="NYF80590.1"/>
    <property type="molecule type" value="Genomic_DNA"/>
</dbReference>
<keyword evidence="2" id="KW-1185">Reference proteome</keyword>
<evidence type="ECO:0000313" key="1">
    <source>
        <dbReference type="EMBL" id="NYF80590.1"/>
    </source>
</evidence>
<reference evidence="1 2" key="1">
    <citation type="submission" date="2020-07" db="EMBL/GenBank/DDBJ databases">
        <title>Genomic Encyclopedia of Type Strains, Phase IV (KMG-V): Genome sequencing to study the core and pangenomes of soil and plant-associated prokaryotes.</title>
        <authorList>
            <person name="Whitman W."/>
        </authorList>
    </citation>
    <scope>NUCLEOTIDE SEQUENCE [LARGE SCALE GENOMIC DNA]</scope>
    <source>
        <strain evidence="1 2">X4EP2</strain>
    </source>
</reference>
<dbReference type="Proteomes" id="UP000589520">
    <property type="component" value="Unassembled WGS sequence"/>
</dbReference>
<organism evidence="1 2">
    <name type="scientific">Granulicella arctica</name>
    <dbReference type="NCBI Taxonomy" id="940613"/>
    <lineage>
        <taxon>Bacteria</taxon>
        <taxon>Pseudomonadati</taxon>
        <taxon>Acidobacteriota</taxon>
        <taxon>Terriglobia</taxon>
        <taxon>Terriglobales</taxon>
        <taxon>Acidobacteriaceae</taxon>
        <taxon>Granulicella</taxon>
    </lineage>
</organism>
<dbReference type="SUPFAM" id="SSF102114">
    <property type="entry name" value="Radical SAM enzymes"/>
    <property type="match status" value="1"/>
</dbReference>
<evidence type="ECO:0000313" key="2">
    <source>
        <dbReference type="Proteomes" id="UP000589520"/>
    </source>
</evidence>
<gene>
    <name evidence="1" type="ORF">HDF17_002910</name>
</gene>
<accession>A0A7Y9TI40</accession>
<evidence type="ECO:0008006" key="3">
    <source>
        <dbReference type="Google" id="ProtNLM"/>
    </source>
</evidence>
<dbReference type="InterPro" id="IPR058240">
    <property type="entry name" value="rSAM_sf"/>
</dbReference>
<dbReference type="Gene3D" id="3.20.20.70">
    <property type="entry name" value="Aldolase class I"/>
    <property type="match status" value="1"/>
</dbReference>
<dbReference type="PANTHER" id="PTHR11228:SF34">
    <property type="entry name" value="TUNGSTEN-CONTAINING ALDEHYDE FERREDOXIN OXIDOREDUCTASE COFACTOR MODIFYING PROTEIN"/>
    <property type="match status" value="1"/>
</dbReference>
<dbReference type="CDD" id="cd21109">
    <property type="entry name" value="SPASM"/>
    <property type="match status" value="1"/>
</dbReference>
<dbReference type="InterPro" id="IPR013785">
    <property type="entry name" value="Aldolase_TIM"/>
</dbReference>
<dbReference type="InterPro" id="IPR050377">
    <property type="entry name" value="Radical_SAM_PqqE_MftC-like"/>
</dbReference>
<dbReference type="PANTHER" id="PTHR11228">
    <property type="entry name" value="RADICAL SAM DOMAIN PROTEIN"/>
    <property type="match status" value="1"/>
</dbReference>
<protein>
    <recommendedName>
        <fullName evidence="3">Radical SAM protein</fullName>
    </recommendedName>
</protein>
<name>A0A7Y9TI40_9BACT</name>
<comment type="caution">
    <text evidence="1">The sequence shown here is derived from an EMBL/GenBank/DDBJ whole genome shotgun (WGS) entry which is preliminary data.</text>
</comment>